<reference evidence="2 3" key="1">
    <citation type="journal article" date="2012" name="Eukaryot. Cell">
        <title>Genome sequence of the fungus Glarea lozoyensis: the first genome sequence of a species from the Helotiaceae family.</title>
        <authorList>
            <person name="Youssar L."/>
            <person name="Gruening B.A."/>
            <person name="Erxleben A."/>
            <person name="Guenther S."/>
            <person name="Huettel W."/>
        </authorList>
    </citation>
    <scope>NUCLEOTIDE SEQUENCE [LARGE SCALE GENOMIC DNA]</scope>
    <source>
        <strain evidence="3">ATCC 74030 / MF5533</strain>
    </source>
</reference>
<evidence type="ECO:0000313" key="2">
    <source>
        <dbReference type="EMBL" id="EHL02876.1"/>
    </source>
</evidence>
<dbReference type="InParanoid" id="H0EEG3"/>
<evidence type="ECO:0000313" key="3">
    <source>
        <dbReference type="Proteomes" id="UP000005446"/>
    </source>
</evidence>
<protein>
    <submittedName>
        <fullName evidence="2">Uncharacterized protein</fullName>
    </submittedName>
</protein>
<dbReference type="OrthoDB" id="3438781at2759"/>
<accession>H0EEG3</accession>
<keyword evidence="3" id="KW-1185">Reference proteome</keyword>
<feature type="chain" id="PRO_5003531456" evidence="1">
    <location>
        <begin position="18"/>
        <end position="231"/>
    </location>
</feature>
<proteinExistence type="predicted"/>
<comment type="caution">
    <text evidence="2">The sequence shown here is derived from an EMBL/GenBank/DDBJ whole genome shotgun (WGS) entry which is preliminary data.</text>
</comment>
<dbReference type="HOGENOM" id="CLU_1199918_0_0_1"/>
<evidence type="ECO:0000256" key="1">
    <source>
        <dbReference type="SAM" id="SignalP"/>
    </source>
</evidence>
<dbReference type="Proteomes" id="UP000005446">
    <property type="component" value="Unassembled WGS sequence"/>
</dbReference>
<gene>
    <name evidence="2" type="ORF">M7I_0838</name>
</gene>
<sequence length="231" mass="23924">MKSSLPAILAFSVSVHAANSCGTGYTICAPAGATSTTTPKIGSTEFQSLLSDIVGSSLPSFKRDTADGTASLCCLTSLSCLTLSNLALPFCYDKFTTNFLLPDGSFGTVANGASAAAVYGDRCWGSGACEFAGRVGDSHVYDDVAGKRGGGYDGVAGYGAWEYVFERGYGFDNGFAADWDDGECGYECCYYGGGIDCATKYGGWDYEGGFYCSGDDEDGCYYAGGSSVFGC</sequence>
<organism evidence="2 3">
    <name type="scientific">Glarea lozoyensis (strain ATCC 74030 / MF5533)</name>
    <dbReference type="NCBI Taxonomy" id="1104152"/>
    <lineage>
        <taxon>Eukaryota</taxon>
        <taxon>Fungi</taxon>
        <taxon>Dikarya</taxon>
        <taxon>Ascomycota</taxon>
        <taxon>Pezizomycotina</taxon>
        <taxon>Leotiomycetes</taxon>
        <taxon>Helotiales</taxon>
        <taxon>Helotiaceae</taxon>
        <taxon>Glarea</taxon>
    </lineage>
</organism>
<feature type="signal peptide" evidence="1">
    <location>
        <begin position="1"/>
        <end position="17"/>
    </location>
</feature>
<name>H0EEG3_GLAL7</name>
<keyword evidence="1" id="KW-0732">Signal</keyword>
<dbReference type="EMBL" id="AGUE01000016">
    <property type="protein sequence ID" value="EHL02876.1"/>
    <property type="molecule type" value="Genomic_DNA"/>
</dbReference>
<dbReference type="AlphaFoldDB" id="H0EEG3"/>